<dbReference type="Proteomes" id="UP000251823">
    <property type="component" value="Chromosome"/>
</dbReference>
<evidence type="ECO:0000313" key="3">
    <source>
        <dbReference type="Proteomes" id="UP000251823"/>
    </source>
</evidence>
<reference evidence="2 3" key="1">
    <citation type="journal article" date="2018" name="Int J Genomics">
        <title>Comparative Genomics of the First and Complete Genome of "Actinobacillus porcitonsillarum" Supports the Novel Species Hypothesis.</title>
        <authorList>
            <person name="Dona V."/>
            <person name="Perreten V."/>
        </authorList>
    </citation>
    <scope>NUCLEOTIDE SEQUENCE [LARGE SCALE GENOMIC DNA]</scope>
    <source>
        <strain evidence="2 3">S4074</strain>
    </source>
</reference>
<sequence>MFHFVRLKKDIRQTVYPPKYEVFRLAENHLFGNSSLYIFIIFLSISIHIKSLITKNQIKTFLNQSLSGRILVDFNHNTIRDLNETGK</sequence>
<name>A0ABM6X319_ACTPL</name>
<keyword evidence="3" id="KW-1185">Reference proteome</keyword>
<reference evidence="3" key="2">
    <citation type="submission" date="2018-06" db="EMBL/GenBank/DDBJ databases">
        <title>Complete genome sequence of Actinobacillus pleuropneumoniae serotype 1 strain S4074 obtained by Oxford Nanopore and Illumina sequencing technologies.</title>
        <authorList>
            <person name="Dona V."/>
            <person name="Perreten V."/>
        </authorList>
    </citation>
    <scope>NUCLEOTIDE SEQUENCE [LARGE SCALE GENOMIC DNA]</scope>
    <source>
        <strain evidence="3">S4074</strain>
    </source>
</reference>
<dbReference type="EMBL" id="CP030753">
    <property type="protein sequence ID" value="AXA21248.1"/>
    <property type="molecule type" value="Genomic_DNA"/>
</dbReference>
<evidence type="ECO:0000256" key="1">
    <source>
        <dbReference type="SAM" id="Phobius"/>
    </source>
</evidence>
<evidence type="ECO:0000313" key="2">
    <source>
        <dbReference type="EMBL" id="AXA21248.1"/>
    </source>
</evidence>
<organism evidence="2 3">
    <name type="scientific">Actinobacillus pleuropneumoniae</name>
    <name type="common">Haemophilus pleuropneumoniae</name>
    <dbReference type="NCBI Taxonomy" id="715"/>
    <lineage>
        <taxon>Bacteria</taxon>
        <taxon>Pseudomonadati</taxon>
        <taxon>Pseudomonadota</taxon>
        <taxon>Gammaproteobacteria</taxon>
        <taxon>Pasteurellales</taxon>
        <taxon>Pasteurellaceae</taxon>
        <taxon>Actinobacillus</taxon>
    </lineage>
</organism>
<keyword evidence="1" id="KW-0812">Transmembrane</keyword>
<feature type="transmembrane region" description="Helical" evidence="1">
    <location>
        <begin position="30"/>
        <end position="49"/>
    </location>
</feature>
<protein>
    <submittedName>
        <fullName evidence="2">Uncharacterized protein</fullName>
    </submittedName>
</protein>
<keyword evidence="1" id="KW-0472">Membrane</keyword>
<gene>
    <name evidence="2" type="ORF">DRF63_04080</name>
</gene>
<accession>A0ABM6X319</accession>
<keyword evidence="1" id="KW-1133">Transmembrane helix</keyword>
<proteinExistence type="predicted"/>